<keyword evidence="3" id="KW-1185">Reference proteome</keyword>
<dbReference type="AlphaFoldDB" id="A0A3S0A313"/>
<dbReference type="OrthoDB" id="5457369at2"/>
<feature type="compositionally biased region" description="Polar residues" evidence="1">
    <location>
        <begin position="1"/>
        <end position="12"/>
    </location>
</feature>
<protein>
    <submittedName>
        <fullName evidence="2">STAS/SEC14 domain-containing protein</fullName>
    </submittedName>
</protein>
<organism evidence="2 3">
    <name type="scientific">Aquibium carbonis</name>
    <dbReference type="NCBI Taxonomy" id="2495581"/>
    <lineage>
        <taxon>Bacteria</taxon>
        <taxon>Pseudomonadati</taxon>
        <taxon>Pseudomonadota</taxon>
        <taxon>Alphaproteobacteria</taxon>
        <taxon>Hyphomicrobiales</taxon>
        <taxon>Phyllobacteriaceae</taxon>
        <taxon>Aquibium</taxon>
    </lineage>
</organism>
<gene>
    <name evidence="2" type="ORF">EJC49_04160</name>
</gene>
<comment type="caution">
    <text evidence="2">The sequence shown here is derived from an EMBL/GenBank/DDBJ whole genome shotgun (WGS) entry which is preliminary data.</text>
</comment>
<evidence type="ECO:0000256" key="1">
    <source>
        <dbReference type="SAM" id="MobiDB-lite"/>
    </source>
</evidence>
<evidence type="ECO:0000313" key="3">
    <source>
        <dbReference type="Proteomes" id="UP000278398"/>
    </source>
</evidence>
<feature type="region of interest" description="Disordered" evidence="1">
    <location>
        <begin position="1"/>
        <end position="26"/>
    </location>
</feature>
<evidence type="ECO:0000313" key="2">
    <source>
        <dbReference type="EMBL" id="RST87708.1"/>
    </source>
</evidence>
<reference evidence="2 3" key="1">
    <citation type="submission" date="2018-12" db="EMBL/GenBank/DDBJ databases">
        <title>Mesorhizobium carbonis sp. nov., isolated from coal mine water.</title>
        <authorList>
            <person name="Xin W."/>
            <person name="Xu Z."/>
            <person name="Xiang F."/>
            <person name="Zhang J."/>
            <person name="Xi L."/>
            <person name="Liu J."/>
        </authorList>
    </citation>
    <scope>NUCLEOTIDE SEQUENCE [LARGE SCALE GENOMIC DNA]</scope>
    <source>
        <strain evidence="2 3">B2.3</strain>
    </source>
</reference>
<dbReference type="RefSeq" id="WP_126698204.1">
    <property type="nucleotide sequence ID" value="NZ_RWKW01000012.1"/>
</dbReference>
<name>A0A3S0A313_9HYPH</name>
<dbReference type="EMBL" id="RWKW01000012">
    <property type="protein sequence ID" value="RST87708.1"/>
    <property type="molecule type" value="Genomic_DNA"/>
</dbReference>
<accession>A0A3S0A313</accession>
<proteinExistence type="predicted"/>
<sequence>MASLRGVTSTFHQVRRTPPRSPMPIPSIISPATDRTNLFAVEVQAKITKPDTQRMAEELSTAFEAKGTVDILIMITSYRDAFELGAADQLARLTNLGISFTPPGQDWTASPSS</sequence>
<dbReference type="Proteomes" id="UP000278398">
    <property type="component" value="Unassembled WGS sequence"/>
</dbReference>